<evidence type="ECO:0000313" key="1">
    <source>
        <dbReference type="EMBL" id="JAU47517.1"/>
    </source>
</evidence>
<dbReference type="AlphaFoldDB" id="A0A1J3FXP5"/>
<name>A0A1J3FXP5_NOCCA</name>
<reference evidence="1" key="1">
    <citation type="submission" date="2016-07" db="EMBL/GenBank/DDBJ databases">
        <title>De novo transcriptome assembly of four accessions of the metal hyperaccumulator plant Noccaea caerulescens.</title>
        <authorList>
            <person name="Blande D."/>
            <person name="Halimaa P."/>
            <person name="Tervahauta A.I."/>
            <person name="Aarts M.G."/>
            <person name="Karenlampi S.O."/>
        </authorList>
    </citation>
    <scope>NUCLEOTIDE SEQUENCE</scope>
</reference>
<evidence type="ECO:0000313" key="2">
    <source>
        <dbReference type="EMBL" id="JAU60299.1"/>
    </source>
</evidence>
<dbReference type="EMBL" id="GEVL01017042">
    <property type="protein sequence ID" value="JAU60299.1"/>
    <property type="molecule type" value="Transcribed_RNA"/>
</dbReference>
<proteinExistence type="predicted"/>
<sequence length="83" mass="9681">MQQQVAVIFLQGSSQELKKSETGWETKRLKINKVSLLMKEQSERKVYLLDLLSLILSFIHLLCCNSEHQKNWVVCLHDVTSKH</sequence>
<gene>
    <name evidence="1" type="ORF">LC_TR1572_c1_g1_i1_g.5431</name>
    <name evidence="2" type="ORF">LE_TR6595_c0_g1_i1_g.24106</name>
</gene>
<accession>A0A1J3FXP5</accession>
<protein>
    <submittedName>
        <fullName evidence="1">Uncharacterized protein</fullName>
    </submittedName>
</protein>
<dbReference type="EMBL" id="GEVK01005315">
    <property type="protein sequence ID" value="JAU47517.1"/>
    <property type="molecule type" value="Transcribed_RNA"/>
</dbReference>
<organism evidence="1">
    <name type="scientific">Noccaea caerulescens</name>
    <name type="common">Alpine penny-cress</name>
    <name type="synonym">Thlaspi caerulescens</name>
    <dbReference type="NCBI Taxonomy" id="107243"/>
    <lineage>
        <taxon>Eukaryota</taxon>
        <taxon>Viridiplantae</taxon>
        <taxon>Streptophyta</taxon>
        <taxon>Embryophyta</taxon>
        <taxon>Tracheophyta</taxon>
        <taxon>Spermatophyta</taxon>
        <taxon>Magnoliopsida</taxon>
        <taxon>eudicotyledons</taxon>
        <taxon>Gunneridae</taxon>
        <taxon>Pentapetalae</taxon>
        <taxon>rosids</taxon>
        <taxon>malvids</taxon>
        <taxon>Brassicales</taxon>
        <taxon>Brassicaceae</taxon>
        <taxon>Coluteocarpeae</taxon>
        <taxon>Noccaea</taxon>
    </lineage>
</organism>